<dbReference type="EMBL" id="CP024091">
    <property type="protein sequence ID" value="ATP56174.1"/>
    <property type="molecule type" value="Genomic_DNA"/>
</dbReference>
<dbReference type="Pfam" id="PF00254">
    <property type="entry name" value="FKBP_C"/>
    <property type="match status" value="1"/>
</dbReference>
<protein>
    <recommendedName>
        <fullName evidence="2">peptidylprolyl isomerase</fullName>
        <ecNumber evidence="2">5.2.1.8</ecNumber>
    </recommendedName>
</protein>
<accession>A0A2D1U3S0</accession>
<reference evidence="5 6" key="1">
    <citation type="submission" date="2017-10" db="EMBL/GenBank/DDBJ databases">
        <title>Whole genome of Pedobacter ginsengisoli T01R-27 isolated from tomato rhizosphere.</title>
        <authorList>
            <person name="Weon H.-Y."/>
            <person name="Lee S.A."/>
            <person name="Sang M.K."/>
            <person name="Song J."/>
        </authorList>
    </citation>
    <scope>NUCLEOTIDE SEQUENCE [LARGE SCALE GENOMIC DNA]</scope>
    <source>
        <strain evidence="5 6">T01R-27</strain>
    </source>
</reference>
<keyword evidence="6" id="KW-1185">Reference proteome</keyword>
<name>A0A2D1U3S0_9SPHI</name>
<dbReference type="InterPro" id="IPR001179">
    <property type="entry name" value="PPIase_FKBP_dom"/>
</dbReference>
<gene>
    <name evidence="5" type="ORF">CPT03_06685</name>
</gene>
<dbReference type="Proteomes" id="UP000223749">
    <property type="component" value="Chromosome"/>
</dbReference>
<evidence type="ECO:0000313" key="5">
    <source>
        <dbReference type="EMBL" id="ATP56174.1"/>
    </source>
</evidence>
<feature type="domain" description="PPIase FKBP-type" evidence="4">
    <location>
        <begin position="3"/>
        <end position="71"/>
    </location>
</feature>
<keyword evidence="3" id="KW-0413">Isomerase</keyword>
<dbReference type="AlphaFoldDB" id="A0A2D1U3S0"/>
<dbReference type="InterPro" id="IPR046357">
    <property type="entry name" value="PPIase_dom_sf"/>
</dbReference>
<dbReference type="SUPFAM" id="SSF54534">
    <property type="entry name" value="FKBP-like"/>
    <property type="match status" value="1"/>
</dbReference>
<comment type="catalytic activity">
    <reaction evidence="1">
        <text>[protein]-peptidylproline (omega=180) = [protein]-peptidylproline (omega=0)</text>
        <dbReference type="Rhea" id="RHEA:16237"/>
        <dbReference type="Rhea" id="RHEA-COMP:10747"/>
        <dbReference type="Rhea" id="RHEA-COMP:10748"/>
        <dbReference type="ChEBI" id="CHEBI:83833"/>
        <dbReference type="ChEBI" id="CHEBI:83834"/>
        <dbReference type="EC" id="5.2.1.8"/>
    </reaction>
</comment>
<evidence type="ECO:0000313" key="6">
    <source>
        <dbReference type="Proteomes" id="UP000223749"/>
    </source>
</evidence>
<evidence type="ECO:0000256" key="3">
    <source>
        <dbReference type="ARBA" id="ARBA00023110"/>
    </source>
</evidence>
<dbReference type="Gene3D" id="3.10.50.40">
    <property type="match status" value="1"/>
</dbReference>
<evidence type="ECO:0000259" key="4">
    <source>
        <dbReference type="Pfam" id="PF00254"/>
    </source>
</evidence>
<organism evidence="5 6">
    <name type="scientific">Pedobacter ginsengisoli</name>
    <dbReference type="NCBI Taxonomy" id="363852"/>
    <lineage>
        <taxon>Bacteria</taxon>
        <taxon>Pseudomonadati</taxon>
        <taxon>Bacteroidota</taxon>
        <taxon>Sphingobacteriia</taxon>
        <taxon>Sphingobacteriales</taxon>
        <taxon>Sphingobacteriaceae</taxon>
        <taxon>Pedobacter</taxon>
    </lineage>
</organism>
<dbReference type="RefSeq" id="WP_099438116.1">
    <property type="nucleotide sequence ID" value="NZ_CP024091.1"/>
</dbReference>
<dbReference type="KEGG" id="pgs:CPT03_06685"/>
<dbReference type="EC" id="5.2.1.8" evidence="2"/>
<evidence type="ECO:0000256" key="1">
    <source>
        <dbReference type="ARBA" id="ARBA00000971"/>
    </source>
</evidence>
<dbReference type="OrthoDB" id="9808891at2"/>
<dbReference type="GO" id="GO:0003755">
    <property type="term" value="F:peptidyl-prolyl cis-trans isomerase activity"/>
    <property type="evidence" value="ECO:0007669"/>
    <property type="project" value="UniProtKB-KW"/>
</dbReference>
<evidence type="ECO:0000256" key="2">
    <source>
        <dbReference type="ARBA" id="ARBA00013194"/>
    </source>
</evidence>
<proteinExistence type="predicted"/>
<keyword evidence="3" id="KW-0697">Rotamase</keyword>
<sequence length="111" mass="12437">MTVEEKTVVSIRYKMENSKGEVLEDIFEGLPISYLHGKGSILPSLEQELTGLNEGDEKKIFLSKENGFQDLDDDFHILVVIDKVRYASDEELKNGINPPLPDDYCGPDGCC</sequence>